<protein>
    <submittedName>
        <fullName evidence="1">Uncharacterized protein</fullName>
    </submittedName>
</protein>
<proteinExistence type="predicted"/>
<organism evidence="1 2">
    <name type="scientific">Candidatus Shapirobacteria bacterium GW2011_GWE2_38_30</name>
    <dbReference type="NCBI Taxonomy" id="1618490"/>
    <lineage>
        <taxon>Bacteria</taxon>
        <taxon>Candidatus Shapironibacteriota</taxon>
    </lineage>
</organism>
<gene>
    <name evidence="1" type="ORF">US90_C0008G0047</name>
</gene>
<name>A0A0G0K402_9BACT</name>
<accession>A0A0G0K402</accession>
<evidence type="ECO:0000313" key="1">
    <source>
        <dbReference type="EMBL" id="KKQ70155.1"/>
    </source>
</evidence>
<reference evidence="1 2" key="1">
    <citation type="journal article" date="2015" name="Nature">
        <title>rRNA introns, odd ribosomes, and small enigmatic genomes across a large radiation of phyla.</title>
        <authorList>
            <person name="Brown C.T."/>
            <person name="Hug L.A."/>
            <person name="Thomas B.C."/>
            <person name="Sharon I."/>
            <person name="Castelle C.J."/>
            <person name="Singh A."/>
            <person name="Wilkins M.J."/>
            <person name="Williams K.H."/>
            <person name="Banfield J.F."/>
        </authorList>
    </citation>
    <scope>NUCLEOTIDE SEQUENCE [LARGE SCALE GENOMIC DNA]</scope>
</reference>
<sequence length="101" mass="11854">MINLENVRSWRRINGAPKRLDLNFDEAFRFHLVRPGNEIPDTYYSKASGGTVYMRSEQIKSIAQNTSRDRRYPRVIVEGQTLADIETFADILCRLNYQEEK</sequence>
<dbReference type="STRING" id="1618490.US90_C0008G0047"/>
<dbReference type="EMBL" id="LBUT01000008">
    <property type="protein sequence ID" value="KKQ70155.1"/>
    <property type="molecule type" value="Genomic_DNA"/>
</dbReference>
<comment type="caution">
    <text evidence="1">The sequence shown here is derived from an EMBL/GenBank/DDBJ whole genome shotgun (WGS) entry which is preliminary data.</text>
</comment>
<dbReference type="AlphaFoldDB" id="A0A0G0K402"/>
<evidence type="ECO:0000313" key="2">
    <source>
        <dbReference type="Proteomes" id="UP000034406"/>
    </source>
</evidence>
<dbReference type="Proteomes" id="UP000034406">
    <property type="component" value="Unassembled WGS sequence"/>
</dbReference>